<evidence type="ECO:0000256" key="1">
    <source>
        <dbReference type="SAM" id="Phobius"/>
    </source>
</evidence>
<organism evidence="2 3">
    <name type="scientific">Pedobacter flavus</name>
    <dbReference type="NCBI Taxonomy" id="3113906"/>
    <lineage>
        <taxon>Bacteria</taxon>
        <taxon>Pseudomonadati</taxon>
        <taxon>Bacteroidota</taxon>
        <taxon>Sphingobacteriia</taxon>
        <taxon>Sphingobacteriales</taxon>
        <taxon>Sphingobacteriaceae</taxon>
        <taxon>Pedobacter</taxon>
    </lineage>
</organism>
<keyword evidence="1" id="KW-0812">Transmembrane</keyword>
<comment type="caution">
    <text evidence="2">The sequence shown here is derived from an EMBL/GenBank/DDBJ whole genome shotgun (WGS) entry which is preliminary data.</text>
</comment>
<name>A0ABU7GZ21_9SPHI</name>
<keyword evidence="3" id="KW-1185">Reference proteome</keyword>
<evidence type="ECO:0008006" key="4">
    <source>
        <dbReference type="Google" id="ProtNLM"/>
    </source>
</evidence>
<dbReference type="EMBL" id="JAZDQU010000001">
    <property type="protein sequence ID" value="MEE1884220.1"/>
    <property type="molecule type" value="Genomic_DNA"/>
</dbReference>
<proteinExistence type="predicted"/>
<gene>
    <name evidence="2" type="ORF">VRU49_02195</name>
</gene>
<evidence type="ECO:0000313" key="3">
    <source>
        <dbReference type="Proteomes" id="UP001337681"/>
    </source>
</evidence>
<dbReference type="RefSeq" id="WP_330145137.1">
    <property type="nucleotide sequence ID" value="NZ_JAZDQU010000001.1"/>
</dbReference>
<evidence type="ECO:0000313" key="2">
    <source>
        <dbReference type="EMBL" id="MEE1884220.1"/>
    </source>
</evidence>
<reference evidence="2 3" key="1">
    <citation type="submission" date="2024-01" db="EMBL/GenBank/DDBJ databases">
        <title>Pedobacter sp. nov., isolated from oil-contaminated soil.</title>
        <authorList>
            <person name="Le N.T.T."/>
        </authorList>
    </citation>
    <scope>NUCLEOTIDE SEQUENCE [LARGE SCALE GENOMIC DNA]</scope>
    <source>
        <strain evidence="2 3">VNH31</strain>
    </source>
</reference>
<sequence>MLFKRINGFKVIVYTTSIISLLLVIATIGSWYLSYKIKPVLTRELKVLVNNSTDQLYNVEFSDINLNFLTGNATFNDVRIFSNEKRYKKLVEQKKAPDNLYELTLKKLQLRRFHPLKFYFNNEIEVQKLIFHQPSLTMLNKNFVYNRNLRPAPRISPYQFISKFASKLDIQEISLKSVRFKYVDLNGFNPIIDSINNLNIVGKAYLVDENSAQDTSRIYLFKEINFSVSNQSYFTSDDFYNIKFDKLSYTTKSGKLILKGLNVIPLYNEEKFGRIAGFAKDRLTINVNTLEFEQLSLPNFIANQEIIADKLNITSGKIIVHADNRLPQKIRNYVPLFPHQLLQQFPHTINIKETELKDIDVTYSEFDRDSYTKGEIDFFKTSGKFFNITNDSLAKTLNPIANADLTTYLMGSGKLDLKINFYLNSRNGLFDIDGKMGPINGKLLNRITRPIGMMQIASGDVNSLTFNFEATEKIARGKMELKYQDLNLKVLTRDKEGNRLKKNLLASFLINNLVVEESNPTKGSAVRKVDFVNNRNLSASFFNYLWKTLFVGIKSSVGVTPQKELEISNKFETFESIKGYLDNMKSNKEKRQQRNSPKK</sequence>
<feature type="transmembrane region" description="Helical" evidence="1">
    <location>
        <begin position="12"/>
        <end position="33"/>
    </location>
</feature>
<keyword evidence="1" id="KW-0472">Membrane</keyword>
<protein>
    <recommendedName>
        <fullName evidence="4">DUF748 domain-containing protein</fullName>
    </recommendedName>
</protein>
<keyword evidence="1" id="KW-1133">Transmembrane helix</keyword>
<dbReference type="Proteomes" id="UP001337681">
    <property type="component" value="Unassembled WGS sequence"/>
</dbReference>
<accession>A0ABU7GZ21</accession>